<evidence type="ECO:0000313" key="2">
    <source>
        <dbReference type="EMBL" id="ORY94719.1"/>
    </source>
</evidence>
<protein>
    <submittedName>
        <fullName evidence="2">Uncharacterized protein</fullName>
    </submittedName>
</protein>
<dbReference type="AlphaFoldDB" id="A0A1X2H815"/>
<name>A0A1X2H815_SYNRA</name>
<proteinExistence type="predicted"/>
<accession>A0A1X2H815</accession>
<dbReference type="Proteomes" id="UP000242180">
    <property type="component" value="Unassembled WGS sequence"/>
</dbReference>
<keyword evidence="1" id="KW-0472">Membrane</keyword>
<feature type="transmembrane region" description="Helical" evidence="1">
    <location>
        <begin position="12"/>
        <end position="31"/>
    </location>
</feature>
<organism evidence="2 3">
    <name type="scientific">Syncephalastrum racemosum</name>
    <name type="common">Filamentous fungus</name>
    <dbReference type="NCBI Taxonomy" id="13706"/>
    <lineage>
        <taxon>Eukaryota</taxon>
        <taxon>Fungi</taxon>
        <taxon>Fungi incertae sedis</taxon>
        <taxon>Mucoromycota</taxon>
        <taxon>Mucoromycotina</taxon>
        <taxon>Mucoromycetes</taxon>
        <taxon>Mucorales</taxon>
        <taxon>Syncephalastraceae</taxon>
        <taxon>Syncephalastrum</taxon>
    </lineage>
</organism>
<comment type="caution">
    <text evidence="2">The sequence shown here is derived from an EMBL/GenBank/DDBJ whole genome shotgun (WGS) entry which is preliminary data.</text>
</comment>
<sequence length="61" mass="6971">MRPRRKSARARVTPVLLMCYLLPVNFLFRLASSLDAKSWLEHLQLSQGAIGGTVFISFFLF</sequence>
<evidence type="ECO:0000256" key="1">
    <source>
        <dbReference type="SAM" id="Phobius"/>
    </source>
</evidence>
<keyword evidence="3" id="KW-1185">Reference proteome</keyword>
<reference evidence="2 3" key="1">
    <citation type="submission" date="2016-07" db="EMBL/GenBank/DDBJ databases">
        <title>Pervasive Adenine N6-methylation of Active Genes in Fungi.</title>
        <authorList>
            <consortium name="DOE Joint Genome Institute"/>
            <person name="Mondo S.J."/>
            <person name="Dannebaum R.O."/>
            <person name="Kuo R.C."/>
            <person name="Labutti K."/>
            <person name="Haridas S."/>
            <person name="Kuo A."/>
            <person name="Salamov A."/>
            <person name="Ahrendt S.R."/>
            <person name="Lipzen A."/>
            <person name="Sullivan W."/>
            <person name="Andreopoulos W.B."/>
            <person name="Clum A."/>
            <person name="Lindquist E."/>
            <person name="Daum C."/>
            <person name="Ramamoorthy G.K."/>
            <person name="Gryganskyi A."/>
            <person name="Culley D."/>
            <person name="Magnuson J.K."/>
            <person name="James T.Y."/>
            <person name="O'Malley M.A."/>
            <person name="Stajich J.E."/>
            <person name="Spatafora J.W."/>
            <person name="Visel A."/>
            <person name="Grigoriev I.V."/>
        </authorList>
    </citation>
    <scope>NUCLEOTIDE SEQUENCE [LARGE SCALE GENOMIC DNA]</scope>
    <source>
        <strain evidence="2 3">NRRL 2496</strain>
    </source>
</reference>
<dbReference type="InParanoid" id="A0A1X2H815"/>
<gene>
    <name evidence="2" type="ORF">BCR43DRAFT_494484</name>
</gene>
<keyword evidence="1" id="KW-0812">Transmembrane</keyword>
<evidence type="ECO:0000313" key="3">
    <source>
        <dbReference type="Proteomes" id="UP000242180"/>
    </source>
</evidence>
<dbReference type="EMBL" id="MCGN01000007">
    <property type="protein sequence ID" value="ORY94719.1"/>
    <property type="molecule type" value="Genomic_DNA"/>
</dbReference>
<keyword evidence="1" id="KW-1133">Transmembrane helix</keyword>